<dbReference type="PANTHER" id="PTHR10937:SF0">
    <property type="entry name" value="GLUTAMINE--FRUCTOSE-6-PHOSPHATE TRANSAMINASE (ISOMERIZING)"/>
    <property type="match status" value="1"/>
</dbReference>
<dbReference type="OrthoDB" id="372195at2157"/>
<evidence type="ECO:0000256" key="2">
    <source>
        <dbReference type="ARBA" id="ARBA00004496"/>
    </source>
</evidence>
<dbReference type="GO" id="GO:0005975">
    <property type="term" value="P:carbohydrate metabolic process"/>
    <property type="evidence" value="ECO:0007669"/>
    <property type="project" value="UniProtKB-UniRule"/>
</dbReference>
<dbReference type="FunFam" id="3.60.20.10:FF:000006">
    <property type="entry name" value="Glutamine--fructose-6-phosphate aminotransferase [isomerizing]"/>
    <property type="match status" value="1"/>
</dbReference>
<dbReference type="PROSITE" id="PS51464">
    <property type="entry name" value="SIS"/>
    <property type="match status" value="2"/>
</dbReference>
<evidence type="ECO:0000256" key="8">
    <source>
        <dbReference type="ARBA" id="ARBA00022737"/>
    </source>
</evidence>
<keyword evidence="6 11" id="KW-0032">Aminotransferase</keyword>
<evidence type="ECO:0000256" key="4">
    <source>
        <dbReference type="ARBA" id="ARBA00016090"/>
    </source>
</evidence>
<feature type="domain" description="SIS" evidence="13">
    <location>
        <begin position="286"/>
        <end position="425"/>
    </location>
</feature>
<feature type="domain" description="SIS" evidence="13">
    <location>
        <begin position="459"/>
        <end position="601"/>
    </location>
</feature>
<dbReference type="GO" id="GO:0005737">
    <property type="term" value="C:cytoplasm"/>
    <property type="evidence" value="ECO:0007669"/>
    <property type="project" value="UniProtKB-SubCell"/>
</dbReference>
<evidence type="ECO:0000259" key="12">
    <source>
        <dbReference type="PROSITE" id="PS51278"/>
    </source>
</evidence>
<keyword evidence="8" id="KW-0677">Repeat</keyword>
<dbReference type="Gene3D" id="3.40.50.10490">
    <property type="entry name" value="Glucose-6-phosphate isomerase like protein, domain 1"/>
    <property type="match status" value="2"/>
</dbReference>
<dbReference type="STRING" id="985053.VMUT_0266"/>
<name>F0QTD8_VULM7</name>
<evidence type="ECO:0000256" key="5">
    <source>
        <dbReference type="ARBA" id="ARBA00022490"/>
    </source>
</evidence>
<feature type="initiator methionine" description="Removed" evidence="11">
    <location>
        <position position="1"/>
    </location>
</feature>
<comment type="subcellular location">
    <subcellularLocation>
        <location evidence="2 11">Cytoplasm</location>
    </subcellularLocation>
</comment>
<gene>
    <name evidence="11" type="primary">glmS</name>
    <name evidence="14" type="ordered locus">VMUT_0266</name>
</gene>
<dbReference type="NCBIfam" id="TIGR01135">
    <property type="entry name" value="glmS"/>
    <property type="match status" value="1"/>
</dbReference>
<dbReference type="EMBL" id="CP002529">
    <property type="protein sequence ID" value="ADY00480.1"/>
    <property type="molecule type" value="Genomic_DNA"/>
</dbReference>
<dbReference type="AlphaFoldDB" id="F0QTD8"/>
<dbReference type="Gene3D" id="3.60.20.10">
    <property type="entry name" value="Glutamine Phosphoribosylpyrophosphate, subunit 1, domain 1"/>
    <property type="match status" value="1"/>
</dbReference>
<organism evidence="14 15">
    <name type="scientific">Vulcanisaeta moutnovskia (strain 768-28)</name>
    <dbReference type="NCBI Taxonomy" id="985053"/>
    <lineage>
        <taxon>Archaea</taxon>
        <taxon>Thermoproteota</taxon>
        <taxon>Thermoprotei</taxon>
        <taxon>Thermoproteales</taxon>
        <taxon>Thermoproteaceae</taxon>
        <taxon>Vulcanisaeta</taxon>
    </lineage>
</organism>
<dbReference type="InterPro" id="IPR035490">
    <property type="entry name" value="GlmS/FrlB_SIS"/>
</dbReference>
<proteinExistence type="inferred from homology"/>
<evidence type="ECO:0000256" key="11">
    <source>
        <dbReference type="HAMAP-Rule" id="MF_00164"/>
    </source>
</evidence>
<dbReference type="HOGENOM" id="CLU_012520_7_0_2"/>
<dbReference type="Proteomes" id="UP000007485">
    <property type="component" value="Chromosome"/>
</dbReference>
<dbReference type="eggNOG" id="arCOG00057">
    <property type="taxonomic scope" value="Archaea"/>
</dbReference>
<evidence type="ECO:0000259" key="13">
    <source>
        <dbReference type="PROSITE" id="PS51464"/>
    </source>
</evidence>
<dbReference type="GeneID" id="10287918"/>
<dbReference type="NCBIfam" id="NF001484">
    <property type="entry name" value="PRK00331.1"/>
    <property type="match status" value="1"/>
</dbReference>
<feature type="active site" description="Nucleophile; for GATase activity" evidence="11">
    <location>
        <position position="2"/>
    </location>
</feature>
<dbReference type="SUPFAM" id="SSF53697">
    <property type="entry name" value="SIS domain"/>
    <property type="match status" value="1"/>
</dbReference>
<evidence type="ECO:0000256" key="6">
    <source>
        <dbReference type="ARBA" id="ARBA00022576"/>
    </source>
</evidence>
<dbReference type="GO" id="GO:0006047">
    <property type="term" value="P:UDP-N-acetylglucosamine metabolic process"/>
    <property type="evidence" value="ECO:0007669"/>
    <property type="project" value="TreeGrafter"/>
</dbReference>
<keyword evidence="5 11" id="KW-0963">Cytoplasm</keyword>
<evidence type="ECO:0000256" key="10">
    <source>
        <dbReference type="ARBA" id="ARBA00055466"/>
    </source>
</evidence>
<feature type="domain" description="Glutamine amidotransferase type-2" evidence="12">
    <location>
        <begin position="2"/>
        <end position="224"/>
    </location>
</feature>
<protein>
    <recommendedName>
        <fullName evidence="4 11">Glutamine--fructose-6-phosphate aminotransferase [isomerizing]</fullName>
        <ecNumber evidence="3 11">2.6.1.16</ecNumber>
    </recommendedName>
    <alternativeName>
        <fullName evidence="11">D-fructose-6-phosphate amidotransferase</fullName>
    </alternativeName>
    <alternativeName>
        <fullName evidence="11">GFAT</fullName>
    </alternativeName>
    <alternativeName>
        <fullName evidence="11">Glucosamine-6-phosphate synthase</fullName>
    </alternativeName>
    <alternativeName>
        <fullName evidence="11">Hexosephosphate aminotransferase</fullName>
    </alternativeName>
    <alternativeName>
        <fullName evidence="11">L-glutamine--D-fructose-6-phosphate amidotransferase</fullName>
    </alternativeName>
</protein>
<dbReference type="GO" id="GO:0006487">
    <property type="term" value="P:protein N-linked glycosylation"/>
    <property type="evidence" value="ECO:0007669"/>
    <property type="project" value="TreeGrafter"/>
</dbReference>
<dbReference type="GO" id="GO:0097367">
    <property type="term" value="F:carbohydrate derivative binding"/>
    <property type="evidence" value="ECO:0007669"/>
    <property type="project" value="InterPro"/>
</dbReference>
<dbReference type="EC" id="2.6.1.16" evidence="3 11"/>
<reference evidence="14 15" key="1">
    <citation type="journal article" date="2011" name="J. Bacteriol.">
        <title>Complete genome sequence of 'Vulcanisaeta moutnovskia' strain 768-28, a novel member of the hyperthermophilic crenarchaeal genus vulcanisaeta.</title>
        <authorList>
            <person name="Gumerov V.M."/>
            <person name="Mardanov A.V."/>
            <person name="Beletsky A.V."/>
            <person name="Prokofeva M.I."/>
            <person name="Bonch-Osmolovskaya E.A."/>
            <person name="Ravin N.V."/>
            <person name="Skryabin K.G."/>
        </authorList>
    </citation>
    <scope>NUCLEOTIDE SEQUENCE [LARGE SCALE GENOMIC DNA]</scope>
    <source>
        <strain evidence="14 15">768-28</strain>
    </source>
</reference>
<dbReference type="InterPro" id="IPR035466">
    <property type="entry name" value="GlmS/AgaS_SIS"/>
</dbReference>
<dbReference type="InterPro" id="IPR017932">
    <property type="entry name" value="GATase_2_dom"/>
</dbReference>
<keyword evidence="7 11" id="KW-0808">Transferase</keyword>
<comment type="function">
    <text evidence="10 11">Catalyzes the first step in hexosamine metabolism, converting fructose-6P into glucosamine-6P using glutamine as a nitrogen source.</text>
</comment>
<dbReference type="PROSITE" id="PS51278">
    <property type="entry name" value="GATASE_TYPE_2"/>
    <property type="match status" value="1"/>
</dbReference>
<evidence type="ECO:0000256" key="1">
    <source>
        <dbReference type="ARBA" id="ARBA00001031"/>
    </source>
</evidence>
<dbReference type="InterPro" id="IPR047084">
    <property type="entry name" value="GFAT_N"/>
</dbReference>
<dbReference type="InterPro" id="IPR001347">
    <property type="entry name" value="SIS_dom"/>
</dbReference>
<evidence type="ECO:0000256" key="9">
    <source>
        <dbReference type="ARBA" id="ARBA00022962"/>
    </source>
</evidence>
<evidence type="ECO:0000256" key="7">
    <source>
        <dbReference type="ARBA" id="ARBA00022679"/>
    </source>
</evidence>
<keyword evidence="15" id="KW-1185">Reference proteome</keyword>
<dbReference type="RefSeq" id="WP_013603643.1">
    <property type="nucleotide sequence ID" value="NC_015151.1"/>
</dbReference>
<dbReference type="CDD" id="cd00714">
    <property type="entry name" value="GFAT"/>
    <property type="match status" value="1"/>
</dbReference>
<dbReference type="PANTHER" id="PTHR10937">
    <property type="entry name" value="GLUCOSAMINE--FRUCTOSE-6-PHOSPHATE AMINOTRANSFERASE, ISOMERIZING"/>
    <property type="match status" value="1"/>
</dbReference>
<evidence type="ECO:0000313" key="14">
    <source>
        <dbReference type="EMBL" id="ADY00480.1"/>
    </source>
</evidence>
<keyword evidence="9" id="KW-0315">Glutamine amidotransferase</keyword>
<dbReference type="GO" id="GO:0006002">
    <property type="term" value="P:fructose 6-phosphate metabolic process"/>
    <property type="evidence" value="ECO:0007669"/>
    <property type="project" value="TreeGrafter"/>
</dbReference>
<dbReference type="CDD" id="cd05008">
    <property type="entry name" value="SIS_GlmS_GlmD_1"/>
    <property type="match status" value="1"/>
</dbReference>
<dbReference type="InterPro" id="IPR005855">
    <property type="entry name" value="GFAT"/>
</dbReference>
<evidence type="ECO:0000256" key="3">
    <source>
        <dbReference type="ARBA" id="ARBA00012916"/>
    </source>
</evidence>
<dbReference type="Pfam" id="PF13522">
    <property type="entry name" value="GATase_6"/>
    <property type="match status" value="1"/>
</dbReference>
<sequence>MCGIIGITSLPNNLREPIGKVVRKCLERLEYRGYDSVGIAVIKGNYIEVRKGKGKIIEVSTRLNFDEVDGTTAIGHTRWATHGKPSDENAHPHTDCTGSVAIIHNGIISNFLELKEELIKKGHVFKSETDTEVVAHLIEEYLKLGYRPFDAFKAALSRLKGAYAFVVTISQEPNRLYFARNTSPLVIGIGNGTNFVASDIPAFLEFTNTVIVLRDGEYGYIEPNKVYIEKDGVPVNIEERIRLISWTPEMASKEGYPHFMLKEIHEQPFAIGSTLAGINEKEFDNVVNLLLNSRKILIVGAGTSYHAGLVGDYLLTTVLGLDTHAVISSEYKRYVNAVNDNDTVIAISQSGETIDTLVAVRALKERGAKVIAISNVIDSAIPRESNYVLYTRAGPEIGVAATKTFTTQLVIMTILTLRAGIIMGKLDANEYRSIMDSLNKLPGLLQNIITRTEGRVKALSEYMSRRQNAYYLGRGIGVPLSMEGALKLKEIAYIHAEAYPAGESKHGPIALVEEGYPVVFSILDDDNVDPLLGNVMEMKARDAYTIGFVPEKYIGKFKELLNAVLELPNVDYRIAPIIYIVPMQLLAYYTAVARGYDPDKPRNLAKTVTVE</sequence>
<dbReference type="FunFam" id="3.40.50.10490:FF:000001">
    <property type="entry name" value="Glutamine--fructose-6-phosphate aminotransferase [isomerizing]"/>
    <property type="match status" value="1"/>
</dbReference>
<feature type="active site" description="For Fru-6P isomerization activity" evidence="11">
    <location>
        <position position="606"/>
    </location>
</feature>
<dbReference type="CDD" id="cd05009">
    <property type="entry name" value="SIS_GlmS_GlmD_2"/>
    <property type="match status" value="1"/>
</dbReference>
<dbReference type="InterPro" id="IPR046348">
    <property type="entry name" value="SIS_dom_sf"/>
</dbReference>
<comment type="catalytic activity">
    <reaction evidence="1 11">
        <text>D-fructose 6-phosphate + L-glutamine = D-glucosamine 6-phosphate + L-glutamate</text>
        <dbReference type="Rhea" id="RHEA:13237"/>
        <dbReference type="ChEBI" id="CHEBI:29985"/>
        <dbReference type="ChEBI" id="CHEBI:58359"/>
        <dbReference type="ChEBI" id="CHEBI:58725"/>
        <dbReference type="ChEBI" id="CHEBI:61527"/>
        <dbReference type="EC" id="2.6.1.16"/>
    </reaction>
</comment>
<dbReference type="GO" id="GO:0004360">
    <property type="term" value="F:glutamine-fructose-6-phosphate transaminase (isomerizing) activity"/>
    <property type="evidence" value="ECO:0007669"/>
    <property type="project" value="UniProtKB-UniRule"/>
</dbReference>
<dbReference type="InterPro" id="IPR029055">
    <property type="entry name" value="Ntn_hydrolases_N"/>
</dbReference>
<accession>F0QTD8</accession>
<dbReference type="Pfam" id="PF01380">
    <property type="entry name" value="SIS"/>
    <property type="match status" value="2"/>
</dbReference>
<evidence type="ECO:0000313" key="15">
    <source>
        <dbReference type="Proteomes" id="UP000007485"/>
    </source>
</evidence>
<comment type="subunit">
    <text evidence="11">Homodimer.</text>
</comment>
<dbReference type="HAMAP" id="MF_00164">
    <property type="entry name" value="GlmS"/>
    <property type="match status" value="1"/>
</dbReference>
<dbReference type="KEGG" id="vmo:VMUT_0266"/>
<dbReference type="SUPFAM" id="SSF56235">
    <property type="entry name" value="N-terminal nucleophile aminohydrolases (Ntn hydrolases)"/>
    <property type="match status" value="1"/>
</dbReference>